<evidence type="ECO:0000256" key="2">
    <source>
        <dbReference type="ARBA" id="ARBA00006671"/>
    </source>
</evidence>
<evidence type="ECO:0000259" key="6">
    <source>
        <dbReference type="Pfam" id="PF00419"/>
    </source>
</evidence>
<name>A0A010SYC8_PSEFL</name>
<dbReference type="SUPFAM" id="SSF49401">
    <property type="entry name" value="Bacterial adhesins"/>
    <property type="match status" value="1"/>
</dbReference>
<dbReference type="PANTHER" id="PTHR33420">
    <property type="entry name" value="FIMBRIAL SUBUNIT ELFA-RELATED"/>
    <property type="match status" value="1"/>
</dbReference>
<accession>A0A010SYC8</accession>
<evidence type="ECO:0000313" key="7">
    <source>
        <dbReference type="EMBL" id="EXF95733.1"/>
    </source>
</evidence>
<comment type="caution">
    <text evidence="7">The sequence shown here is derived from an EMBL/GenBank/DDBJ whole genome shotgun (WGS) entry which is preliminary data.</text>
</comment>
<dbReference type="HOGENOM" id="CLU_058392_0_1_6"/>
<proteinExistence type="inferred from homology"/>
<dbReference type="AlphaFoldDB" id="A0A010SYC8"/>
<dbReference type="InterPro" id="IPR050263">
    <property type="entry name" value="Bact_Fimbrial_Adh_Pro"/>
</dbReference>
<dbReference type="InterPro" id="IPR000259">
    <property type="entry name" value="Adhesion_dom_fimbrial"/>
</dbReference>
<dbReference type="Pfam" id="PF00419">
    <property type="entry name" value="Fimbrial"/>
    <property type="match status" value="1"/>
</dbReference>
<feature type="signal peptide" evidence="5">
    <location>
        <begin position="1"/>
        <end position="31"/>
    </location>
</feature>
<gene>
    <name evidence="7" type="ORF">HK44_023720</name>
</gene>
<evidence type="ECO:0000256" key="5">
    <source>
        <dbReference type="SAM" id="SignalP"/>
    </source>
</evidence>
<feature type="domain" description="Fimbrial-type adhesion" evidence="6">
    <location>
        <begin position="207"/>
        <end position="346"/>
    </location>
</feature>
<dbReference type="EMBL" id="AFOY02000005">
    <property type="protein sequence ID" value="EXF95733.1"/>
    <property type="molecule type" value="Genomic_DNA"/>
</dbReference>
<keyword evidence="3 5" id="KW-0732">Signal</keyword>
<dbReference type="Proteomes" id="UP000022611">
    <property type="component" value="Unassembled WGS sequence"/>
</dbReference>
<dbReference type="eggNOG" id="COG3539">
    <property type="taxonomic scope" value="Bacteria"/>
</dbReference>
<dbReference type="Gene3D" id="2.60.40.1090">
    <property type="entry name" value="Fimbrial-type adhesion domain"/>
    <property type="match status" value="1"/>
</dbReference>
<comment type="similarity">
    <text evidence="2">Belongs to the fimbrial protein family.</text>
</comment>
<evidence type="ECO:0000256" key="4">
    <source>
        <dbReference type="ARBA" id="ARBA00023263"/>
    </source>
</evidence>
<keyword evidence="4" id="KW-0281">Fimbrium</keyword>
<dbReference type="Gene3D" id="2.60.40.3310">
    <property type="match status" value="1"/>
</dbReference>
<dbReference type="PANTHER" id="PTHR33420:SF12">
    <property type="entry name" value="FIMBRIN-LIKE PROTEIN FIMI-RELATED"/>
    <property type="match status" value="1"/>
</dbReference>
<dbReference type="GO" id="GO:0043709">
    <property type="term" value="P:cell adhesion involved in single-species biofilm formation"/>
    <property type="evidence" value="ECO:0007669"/>
    <property type="project" value="TreeGrafter"/>
</dbReference>
<evidence type="ECO:0000256" key="1">
    <source>
        <dbReference type="ARBA" id="ARBA00004561"/>
    </source>
</evidence>
<dbReference type="PATRIC" id="fig|1042209.11.peg.1290"/>
<dbReference type="InterPro" id="IPR008966">
    <property type="entry name" value="Adhesion_dom_sf"/>
</dbReference>
<evidence type="ECO:0000313" key="8">
    <source>
        <dbReference type="Proteomes" id="UP000022611"/>
    </source>
</evidence>
<feature type="chain" id="PRO_5001456908" description="Fimbrial-type adhesion domain-containing protein" evidence="5">
    <location>
        <begin position="32"/>
        <end position="346"/>
    </location>
</feature>
<dbReference type="InterPro" id="IPR036937">
    <property type="entry name" value="Adhesion_dom_fimbrial_sf"/>
</dbReference>
<sequence length="346" mass="35432">MMRSNMKLNVLRHAPWGVLAFTIFCSPPLMAACSVNRNAGVEIATIVVPRDAAIGSLVGEGTSATIQPYTCTGTNGSQQFGIKSLGTKSGLTSAEGAIIYRLGPQSTGIGYTIQGIGAGVCPGTAVYDDGVEPLIAGGAINKLLCDSGASSFATPITGNIKFRLYKIANSIPGGTIPTQPLAVFILRTDNKWTPTESQVLISSVAVSVAACSVTNTNIAVPMGSVKTTDFSTEGSTAGTTAFTVPLSCDANTRVGITLNAGGAGASDSTRGILNLDSSESVGVATGVKLQMLYKDTPVALNTMIQTGTVTTTGAYNIPFKARYYRSTGSISAGQANASATLTITYQ</sequence>
<protein>
    <recommendedName>
        <fullName evidence="6">Fimbrial-type adhesion domain-containing protein</fullName>
    </recommendedName>
</protein>
<dbReference type="GO" id="GO:0009289">
    <property type="term" value="C:pilus"/>
    <property type="evidence" value="ECO:0007669"/>
    <property type="project" value="UniProtKB-SubCell"/>
</dbReference>
<evidence type="ECO:0000256" key="3">
    <source>
        <dbReference type="ARBA" id="ARBA00022729"/>
    </source>
</evidence>
<comment type="subcellular location">
    <subcellularLocation>
        <location evidence="1">Fimbrium</location>
    </subcellularLocation>
</comment>
<organism evidence="7 8">
    <name type="scientific">Pseudomonas fluorescens HK44</name>
    <dbReference type="NCBI Taxonomy" id="1042209"/>
    <lineage>
        <taxon>Bacteria</taxon>
        <taxon>Pseudomonadati</taxon>
        <taxon>Pseudomonadota</taxon>
        <taxon>Gammaproteobacteria</taxon>
        <taxon>Pseudomonadales</taxon>
        <taxon>Pseudomonadaceae</taxon>
        <taxon>Pseudomonas</taxon>
    </lineage>
</organism>
<reference evidence="7 8" key="1">
    <citation type="journal article" date="2011" name="J. Bacteriol.">
        <title>Draft genome sequence of the polycyclic aromatic hydrocarbon-degrading, genetically engineered bioluminescent bioreporter Pseudomonas fluorescens HK44.</title>
        <authorList>
            <person name="Chauhan A."/>
            <person name="Layton A.C."/>
            <person name="Williams D.E."/>
            <person name="Smartt A.E."/>
            <person name="Ripp S."/>
            <person name="Karpinets T.V."/>
            <person name="Brown S.D."/>
            <person name="Sayler G.S."/>
        </authorList>
    </citation>
    <scope>NUCLEOTIDE SEQUENCE [LARGE SCALE GENOMIC DNA]</scope>
    <source>
        <strain evidence="7 8">HK44</strain>
    </source>
</reference>
<dbReference type="PROSITE" id="PS51257">
    <property type="entry name" value="PROKAR_LIPOPROTEIN"/>
    <property type="match status" value="1"/>
</dbReference>